<organism evidence="3 4">
    <name type="scientific">Methanospirillum purgamenti</name>
    <dbReference type="NCBI Taxonomy" id="2834276"/>
    <lineage>
        <taxon>Archaea</taxon>
        <taxon>Methanobacteriati</taxon>
        <taxon>Methanobacteriota</taxon>
        <taxon>Stenosarchaea group</taxon>
        <taxon>Methanomicrobia</taxon>
        <taxon>Methanomicrobiales</taxon>
        <taxon>Methanospirillaceae</taxon>
        <taxon>Methanospirillum</taxon>
    </lineage>
</organism>
<dbReference type="SUPFAM" id="SSF48452">
    <property type="entry name" value="TPR-like"/>
    <property type="match status" value="1"/>
</dbReference>
<feature type="transmembrane region" description="Helical" evidence="2">
    <location>
        <begin position="96"/>
        <end position="117"/>
    </location>
</feature>
<keyword evidence="2" id="KW-0472">Membrane</keyword>
<name>A0A8E7AYE6_9EURY</name>
<keyword evidence="1" id="KW-0802">TPR repeat</keyword>
<reference evidence="3 4" key="1">
    <citation type="submission" date="2021-05" db="EMBL/GenBank/DDBJ databases">
        <title>A novel Methanospirillum isolate from a pyrite-forming mixed culture.</title>
        <authorList>
            <person name="Bunk B."/>
            <person name="Sproer C."/>
            <person name="Spring S."/>
            <person name="Pester M."/>
        </authorList>
    </citation>
    <scope>NUCLEOTIDE SEQUENCE [LARGE SCALE GENOMIC DNA]</scope>
    <source>
        <strain evidence="3 4">J.3.6.1-F.2.7.3</strain>
    </source>
</reference>
<evidence type="ECO:0000313" key="4">
    <source>
        <dbReference type="Proteomes" id="UP000680656"/>
    </source>
</evidence>
<dbReference type="KEGG" id="mrtj:KHC33_04180"/>
<keyword evidence="4" id="KW-1185">Reference proteome</keyword>
<dbReference type="GeneID" id="65096354"/>
<evidence type="ECO:0000256" key="2">
    <source>
        <dbReference type="SAM" id="Phobius"/>
    </source>
</evidence>
<dbReference type="RefSeq" id="WP_214420510.1">
    <property type="nucleotide sequence ID" value="NZ_CP075546.1"/>
</dbReference>
<dbReference type="EMBL" id="CP075546">
    <property type="protein sequence ID" value="QVV89720.1"/>
    <property type="molecule type" value="Genomic_DNA"/>
</dbReference>
<dbReference type="InterPro" id="IPR011990">
    <property type="entry name" value="TPR-like_helical_dom_sf"/>
</dbReference>
<evidence type="ECO:0008006" key="5">
    <source>
        <dbReference type="Google" id="ProtNLM"/>
    </source>
</evidence>
<keyword evidence="2" id="KW-0812">Transmembrane</keyword>
<dbReference type="PROSITE" id="PS50005">
    <property type="entry name" value="TPR"/>
    <property type="match status" value="1"/>
</dbReference>
<feature type="repeat" description="TPR" evidence="1">
    <location>
        <begin position="33"/>
        <end position="66"/>
    </location>
</feature>
<sequence length="127" mass="14803">MTFEDGMREYYKGHYMKANGYFHALIEQDGDNHEAWNAYGMSLAKMERYNFAADAVKRAISLDPNNITYQKNLEMIKPDIPIQYEYPEWLTRMLDVALWIVGTIGALLLLGALYLMYNVIRHLYGLP</sequence>
<evidence type="ECO:0000256" key="1">
    <source>
        <dbReference type="PROSITE-ProRule" id="PRU00339"/>
    </source>
</evidence>
<dbReference type="Proteomes" id="UP000680656">
    <property type="component" value="Chromosome"/>
</dbReference>
<dbReference type="Gene3D" id="1.25.40.10">
    <property type="entry name" value="Tetratricopeptide repeat domain"/>
    <property type="match status" value="1"/>
</dbReference>
<protein>
    <recommendedName>
        <fullName evidence="5">Tetratricopeptide repeat protein</fullName>
    </recommendedName>
</protein>
<keyword evidence="2" id="KW-1133">Transmembrane helix</keyword>
<accession>A0A8E7AYE6</accession>
<dbReference type="InterPro" id="IPR019734">
    <property type="entry name" value="TPR_rpt"/>
</dbReference>
<dbReference type="AlphaFoldDB" id="A0A8E7AYE6"/>
<gene>
    <name evidence="3" type="ORF">KHC33_04180</name>
</gene>
<proteinExistence type="predicted"/>
<evidence type="ECO:0000313" key="3">
    <source>
        <dbReference type="EMBL" id="QVV89720.1"/>
    </source>
</evidence>